<dbReference type="PRINTS" id="PR00449">
    <property type="entry name" value="RASTRNSFRMNG"/>
</dbReference>
<dbReference type="GO" id="GO:0005525">
    <property type="term" value="F:GTP binding"/>
    <property type="evidence" value="ECO:0007669"/>
    <property type="project" value="UniProtKB-KW"/>
</dbReference>
<feature type="compositionally biased region" description="Polar residues" evidence="13">
    <location>
        <begin position="186"/>
        <end position="198"/>
    </location>
</feature>
<dbReference type="PANTHER" id="PTHR24070">
    <property type="entry name" value="RAS, DI-RAS, AND RHEB FAMILY MEMBERS OF SMALL GTPASE SUPERFAMILY"/>
    <property type="match status" value="1"/>
</dbReference>
<dbReference type="InterPro" id="IPR022771">
    <property type="entry name" value="WAPL_C"/>
</dbReference>
<evidence type="ECO:0000256" key="2">
    <source>
        <dbReference type="ARBA" id="ARBA00022723"/>
    </source>
</evidence>
<evidence type="ECO:0000256" key="10">
    <source>
        <dbReference type="ARBA" id="ARBA00037969"/>
    </source>
</evidence>
<dbReference type="GO" id="GO:0016020">
    <property type="term" value="C:membrane"/>
    <property type="evidence" value="ECO:0007669"/>
    <property type="project" value="InterPro"/>
</dbReference>
<dbReference type="Pfam" id="PF07814">
    <property type="entry name" value="WAPL"/>
    <property type="match status" value="1"/>
</dbReference>
<evidence type="ECO:0000259" key="14">
    <source>
        <dbReference type="Pfam" id="PF07814"/>
    </source>
</evidence>
<feature type="compositionally biased region" description="Polar residues" evidence="13">
    <location>
        <begin position="41"/>
        <end position="52"/>
    </location>
</feature>
<dbReference type="Proteomes" id="UP000782241">
    <property type="component" value="Unassembled WGS sequence"/>
</dbReference>
<dbReference type="SUPFAM" id="SSF52540">
    <property type="entry name" value="P-loop containing nucleoside triphosphate hydrolases"/>
    <property type="match status" value="1"/>
</dbReference>
<keyword evidence="2" id="KW-0479">Metal-binding</keyword>
<keyword evidence="7" id="KW-0472">Membrane</keyword>
<dbReference type="AlphaFoldDB" id="A0A9P7GZJ4"/>
<proteinExistence type="inferred from homology"/>
<comment type="caution">
    <text evidence="15">The sequence shown here is derived from an EMBL/GenBank/DDBJ whole genome shotgun (WGS) entry which is preliminary data.</text>
</comment>
<feature type="compositionally biased region" description="Low complexity" evidence="13">
    <location>
        <begin position="125"/>
        <end position="142"/>
    </location>
</feature>
<dbReference type="GO" id="GO:0012505">
    <property type="term" value="C:endomembrane system"/>
    <property type="evidence" value="ECO:0007669"/>
    <property type="project" value="UniProtKB-SubCell"/>
</dbReference>
<dbReference type="SMART" id="SM00175">
    <property type="entry name" value="RAB"/>
    <property type="match status" value="1"/>
</dbReference>
<dbReference type="Gene3D" id="1.25.10.10">
    <property type="entry name" value="Leucine-rich Repeat Variant"/>
    <property type="match status" value="1"/>
</dbReference>
<feature type="compositionally biased region" description="Low complexity" evidence="13">
    <location>
        <begin position="252"/>
        <end position="266"/>
    </location>
</feature>
<evidence type="ECO:0000256" key="4">
    <source>
        <dbReference type="ARBA" id="ARBA00022801"/>
    </source>
</evidence>
<evidence type="ECO:0000256" key="1">
    <source>
        <dbReference type="ARBA" id="ARBA00022481"/>
    </source>
</evidence>
<feature type="compositionally biased region" description="Low complexity" evidence="13">
    <location>
        <begin position="8"/>
        <end position="19"/>
    </location>
</feature>
<keyword evidence="6" id="KW-0342">GTP-binding</keyword>
<dbReference type="SMART" id="SM00173">
    <property type="entry name" value="RAS"/>
    <property type="match status" value="1"/>
</dbReference>
<gene>
    <name evidence="15" type="ORF">KAF25_008956</name>
</gene>
<comment type="similarity">
    <text evidence="10">Belongs to the small GTPase superfamily. Rheb family.</text>
</comment>
<dbReference type="InterPro" id="IPR005225">
    <property type="entry name" value="Small_GTP-bd"/>
</dbReference>
<evidence type="ECO:0000313" key="15">
    <source>
        <dbReference type="EMBL" id="KAG5655837.1"/>
    </source>
</evidence>
<dbReference type="InterPro" id="IPR020849">
    <property type="entry name" value="Small_GTPase_Ras-type"/>
</dbReference>
<evidence type="ECO:0000313" key="16">
    <source>
        <dbReference type="Proteomes" id="UP000782241"/>
    </source>
</evidence>
<evidence type="ECO:0000256" key="13">
    <source>
        <dbReference type="SAM" id="MobiDB-lite"/>
    </source>
</evidence>
<dbReference type="PROSITE" id="PS51421">
    <property type="entry name" value="RAS"/>
    <property type="match status" value="1"/>
</dbReference>
<organism evidence="15 16">
    <name type="scientific">Fusarium avenaceum</name>
    <dbReference type="NCBI Taxonomy" id="40199"/>
    <lineage>
        <taxon>Eukaryota</taxon>
        <taxon>Fungi</taxon>
        <taxon>Dikarya</taxon>
        <taxon>Ascomycota</taxon>
        <taxon>Pezizomycotina</taxon>
        <taxon>Sordariomycetes</taxon>
        <taxon>Hypocreomycetidae</taxon>
        <taxon>Hypocreales</taxon>
        <taxon>Nectriaceae</taxon>
        <taxon>Fusarium</taxon>
        <taxon>Fusarium tricinctum species complex</taxon>
    </lineage>
</organism>
<dbReference type="PROSITE" id="PS51419">
    <property type="entry name" value="RAB"/>
    <property type="match status" value="1"/>
</dbReference>
<dbReference type="GO" id="GO:0003924">
    <property type="term" value="F:GTPase activity"/>
    <property type="evidence" value="ECO:0007669"/>
    <property type="project" value="InterPro"/>
</dbReference>
<name>A0A9P7GZJ4_9HYPO</name>
<keyword evidence="16" id="KW-1185">Reference proteome</keyword>
<reference evidence="15" key="1">
    <citation type="submission" date="2021-04" db="EMBL/GenBank/DDBJ databases">
        <title>Draft genome of Fusarium avenaceum strain F156N33, isolated from an atmospheric sample in Virginia.</title>
        <authorList>
            <person name="Yang S."/>
            <person name="Vinatzer B.A."/>
            <person name="Coleman J."/>
        </authorList>
    </citation>
    <scope>NUCLEOTIDE SEQUENCE</scope>
    <source>
        <strain evidence="15">F156N33</strain>
    </source>
</reference>
<keyword evidence="8" id="KW-0449">Lipoprotein</keyword>
<keyword evidence="5" id="KW-0460">Magnesium</keyword>
<feature type="region of interest" description="Disordered" evidence="13">
    <location>
        <begin position="1"/>
        <end position="305"/>
    </location>
</feature>
<feature type="compositionally biased region" description="Acidic residues" evidence="13">
    <location>
        <begin position="222"/>
        <end position="233"/>
    </location>
</feature>
<dbReference type="GO" id="GO:0046872">
    <property type="term" value="F:metal ion binding"/>
    <property type="evidence" value="ECO:0007669"/>
    <property type="project" value="UniProtKB-KW"/>
</dbReference>
<evidence type="ECO:0000256" key="7">
    <source>
        <dbReference type="ARBA" id="ARBA00023136"/>
    </source>
</evidence>
<evidence type="ECO:0000256" key="12">
    <source>
        <dbReference type="ARBA" id="ARBA00049117"/>
    </source>
</evidence>
<evidence type="ECO:0000256" key="5">
    <source>
        <dbReference type="ARBA" id="ARBA00022842"/>
    </source>
</evidence>
<evidence type="ECO:0000256" key="11">
    <source>
        <dbReference type="ARBA" id="ARBA00046278"/>
    </source>
</evidence>
<keyword evidence="1" id="KW-0488">Methylation</keyword>
<dbReference type="FunFam" id="3.40.50.300:FF:000273">
    <property type="entry name" value="GTP-binding protein Rheb homolog"/>
    <property type="match status" value="1"/>
</dbReference>
<keyword evidence="3" id="KW-0547">Nucleotide-binding</keyword>
<evidence type="ECO:0000256" key="6">
    <source>
        <dbReference type="ARBA" id="ARBA00023134"/>
    </source>
</evidence>
<comment type="subcellular location">
    <subcellularLocation>
        <location evidence="11">Endomembrane system</location>
        <topology evidence="11">Lipid-anchor</topology>
        <orientation evidence="11">Cytoplasmic side</orientation>
    </subcellularLocation>
</comment>
<feature type="compositionally biased region" description="Basic and acidic residues" evidence="13">
    <location>
        <begin position="78"/>
        <end position="88"/>
    </location>
</feature>
<dbReference type="InterPro" id="IPR001806">
    <property type="entry name" value="Small_GTPase"/>
</dbReference>
<comment type="catalytic activity">
    <reaction evidence="12">
        <text>GTP + H2O = GDP + phosphate + H(+)</text>
        <dbReference type="Rhea" id="RHEA:19669"/>
        <dbReference type="ChEBI" id="CHEBI:15377"/>
        <dbReference type="ChEBI" id="CHEBI:15378"/>
        <dbReference type="ChEBI" id="CHEBI:37565"/>
        <dbReference type="ChEBI" id="CHEBI:43474"/>
        <dbReference type="ChEBI" id="CHEBI:58189"/>
    </reaction>
    <physiologicalReaction direction="left-to-right" evidence="12">
        <dbReference type="Rhea" id="RHEA:19670"/>
    </physiologicalReaction>
</comment>
<evidence type="ECO:0000256" key="9">
    <source>
        <dbReference type="ARBA" id="ARBA00023289"/>
    </source>
</evidence>
<dbReference type="InterPro" id="IPR011989">
    <property type="entry name" value="ARM-like"/>
</dbReference>
<protein>
    <recommendedName>
        <fullName evidence="14">Wings apart-like protein C-terminal domain-containing protein</fullName>
    </recommendedName>
</protein>
<evidence type="ECO:0000256" key="8">
    <source>
        <dbReference type="ARBA" id="ARBA00023288"/>
    </source>
</evidence>
<dbReference type="Gene3D" id="3.40.50.300">
    <property type="entry name" value="P-loop containing nucleotide triphosphate hydrolases"/>
    <property type="match status" value="1"/>
</dbReference>
<feature type="compositionally biased region" description="Basic and acidic residues" evidence="13">
    <location>
        <begin position="199"/>
        <end position="211"/>
    </location>
</feature>
<dbReference type="InterPro" id="IPR027417">
    <property type="entry name" value="P-loop_NTPase"/>
</dbReference>
<dbReference type="GO" id="GO:0007165">
    <property type="term" value="P:signal transduction"/>
    <property type="evidence" value="ECO:0007669"/>
    <property type="project" value="InterPro"/>
</dbReference>
<dbReference type="EMBL" id="JAGPUO010000026">
    <property type="protein sequence ID" value="KAG5655837.1"/>
    <property type="molecule type" value="Genomic_DNA"/>
</dbReference>
<evidence type="ECO:0000256" key="3">
    <source>
        <dbReference type="ARBA" id="ARBA00022741"/>
    </source>
</evidence>
<keyword evidence="9" id="KW-0636">Prenylation</keyword>
<sequence>MRIKLTMSSRSSPAVPASRKVVTYGKPSRKRFMRDAMPLRTSESFTTQSSRSDPAETAAKPAKPSLPRSTSDPSPKYPIEHRSDESSRIKAGKAPGVESPDGTDSKKRKRPQAIIPEVIEEEPLPARQKQTKPTTTLPRRPLGGSPERESKAAPPRRSPVAKRSPKDGAIRSRQLPRSKSDIPIVKTSSVAPPTSSTNREGDAPRPKKRLIDALAAQRADSSDSDDSSPEIEEPSPPSPLNSGTGSGGATPSQQSQNNSQNHSQDSTIWPRSRPAVALKGRRVKHTYGQSRTILSESSSKLSEHSMAGMMTAEQELEALLATPPEPTNPDPFAMDDDDDMDEDGDIRPAIKSVHELRRAGANNRFADEMEDLLARIGTPSSTPSSLRRSALLELSQKLQHKEFISQFRDHATRDKVAANIGQEKDLISGFALSAVLVIFLNFSPAAHLLQQLVDDGLGKLLGVLLRAPEDIDEIASGKMRLSKTTRASLSDVKATLMKMSIWQGRRLETLSPQTLALQLLNILCQRIDAIHSSLVIKDIENDLEFIVGSCVDGNPQTDAVFALIVSILESQSGLAMNDEKEISWVAQQTHQVARLLENSLQQWPERLSDVETTTLKLSINMSNTTHGAAAFSDKILLSSLSKCILLGFRSALDALSTRRLKEETYDGLLLVLGMAINILEHCAPARDNMAGEQLDGLVTVYLQNQALMREADSVEKSKLGVAFGYLSVLLGYLSLVDSTQQRFSEQAGNGGLLSLIGSIKEFIGKSSLAVRFVDGHFVDSYYPTIENTFSKMIKYKGQDYSTEIVDTAGQDEYSILNSKHFIGIHGYMLVYSVSSLPSFEMVQVIREKILNHLGTESVPIVIVGNKSDLRPEQRQVTPEDGQKVSEKIQCGWTEASARYNENVGKAFELLIGQIEKAQNPGEAPAKSNCILM</sequence>
<dbReference type="Pfam" id="PF00071">
    <property type="entry name" value="Ras"/>
    <property type="match status" value="1"/>
</dbReference>
<accession>A0A9P7GZJ4</accession>
<dbReference type="NCBIfam" id="TIGR00231">
    <property type="entry name" value="small_GTP"/>
    <property type="match status" value="1"/>
</dbReference>
<keyword evidence="4" id="KW-0378">Hydrolase</keyword>
<dbReference type="SMART" id="SM00174">
    <property type="entry name" value="RHO"/>
    <property type="match status" value="1"/>
</dbReference>
<dbReference type="CDD" id="cd04137">
    <property type="entry name" value="RheB"/>
    <property type="match status" value="1"/>
</dbReference>
<feature type="domain" description="Wings apart-like protein C-terminal" evidence="14">
    <location>
        <begin position="350"/>
        <end position="683"/>
    </location>
</feature>